<dbReference type="PROSITE" id="PS51297">
    <property type="entry name" value="K_BOX"/>
    <property type="match status" value="1"/>
</dbReference>
<feature type="domain" description="K-box" evidence="1">
    <location>
        <begin position="1"/>
        <end position="79"/>
    </location>
</feature>
<gene>
    <name evidence="2" type="ORF">Gorai_008675</name>
</gene>
<dbReference type="Pfam" id="PF01486">
    <property type="entry name" value="K-box"/>
    <property type="match status" value="1"/>
</dbReference>
<evidence type="ECO:0000313" key="2">
    <source>
        <dbReference type="EMBL" id="MBA0591670.1"/>
    </source>
</evidence>
<accession>A0A7J8PRQ1</accession>
<dbReference type="EMBL" id="JABEZZ010000008">
    <property type="protein sequence ID" value="MBA0591670.1"/>
    <property type="molecule type" value="Genomic_DNA"/>
</dbReference>
<proteinExistence type="predicted"/>
<sequence length="164" mass="18767">MGEELSGLSVKDLQHLENQLEVSLKGVRTKKEQILTDEIKELNHKVSLKVLPQIFFFQGHLIHQENLELYKKVDLIHQQNTELQKKASTMLLKFNQMKSFPPDTLNSTSVGFQIYGTREANEASRISHSNYTFNNGYDLHAPVRLQLSQPQPPKNNAPAKSMKL</sequence>
<name>A0A7J8PRQ1_GOSRA</name>
<dbReference type="Proteomes" id="UP000593578">
    <property type="component" value="Unassembled WGS sequence"/>
</dbReference>
<organism evidence="2 3">
    <name type="scientific">Gossypium raimondii</name>
    <name type="common">Peruvian cotton</name>
    <name type="synonym">Gossypium klotzschianum subsp. raimondii</name>
    <dbReference type="NCBI Taxonomy" id="29730"/>
    <lineage>
        <taxon>Eukaryota</taxon>
        <taxon>Viridiplantae</taxon>
        <taxon>Streptophyta</taxon>
        <taxon>Embryophyta</taxon>
        <taxon>Tracheophyta</taxon>
        <taxon>Spermatophyta</taxon>
        <taxon>Magnoliopsida</taxon>
        <taxon>eudicotyledons</taxon>
        <taxon>Gunneridae</taxon>
        <taxon>Pentapetalae</taxon>
        <taxon>rosids</taxon>
        <taxon>malvids</taxon>
        <taxon>Malvales</taxon>
        <taxon>Malvaceae</taxon>
        <taxon>Malvoideae</taxon>
        <taxon>Gossypium</taxon>
    </lineage>
</organism>
<reference evidence="2 3" key="1">
    <citation type="journal article" date="2019" name="Genome Biol. Evol.">
        <title>Insights into the evolution of the New World diploid cottons (Gossypium, subgenus Houzingenia) based on genome sequencing.</title>
        <authorList>
            <person name="Grover C.E."/>
            <person name="Arick M.A. 2nd"/>
            <person name="Thrash A."/>
            <person name="Conover J.L."/>
            <person name="Sanders W.S."/>
            <person name="Peterson D.G."/>
            <person name="Frelichowski J.E."/>
            <person name="Scheffler J.A."/>
            <person name="Scheffler B.E."/>
            <person name="Wendel J.F."/>
        </authorList>
    </citation>
    <scope>NUCLEOTIDE SEQUENCE [LARGE SCALE GENOMIC DNA]</scope>
    <source>
        <strain evidence="2">8</strain>
        <tissue evidence="2">Leaf</tissue>
    </source>
</reference>
<dbReference type="GO" id="GO:0003700">
    <property type="term" value="F:DNA-binding transcription factor activity"/>
    <property type="evidence" value="ECO:0007669"/>
    <property type="project" value="InterPro"/>
</dbReference>
<evidence type="ECO:0000313" key="3">
    <source>
        <dbReference type="Proteomes" id="UP000593578"/>
    </source>
</evidence>
<comment type="caution">
    <text evidence="2">The sequence shown here is derived from an EMBL/GenBank/DDBJ whole genome shotgun (WGS) entry which is preliminary data.</text>
</comment>
<dbReference type="InterPro" id="IPR002487">
    <property type="entry name" value="TF_Kbox"/>
</dbReference>
<protein>
    <recommendedName>
        <fullName evidence="1">K-box domain-containing protein</fullName>
    </recommendedName>
</protein>
<evidence type="ECO:0000259" key="1">
    <source>
        <dbReference type="PROSITE" id="PS51297"/>
    </source>
</evidence>
<feature type="non-terminal residue" evidence="2">
    <location>
        <position position="164"/>
    </location>
</feature>
<dbReference type="GO" id="GO:0005634">
    <property type="term" value="C:nucleus"/>
    <property type="evidence" value="ECO:0007669"/>
    <property type="project" value="InterPro"/>
</dbReference>
<dbReference type="AlphaFoldDB" id="A0A7J8PRQ1"/>